<gene>
    <name evidence="1" type="ORF">BZL30_2571</name>
</gene>
<dbReference type="EMBL" id="MVBM01000002">
    <property type="protein sequence ID" value="OOK79316.1"/>
    <property type="molecule type" value="Genomic_DNA"/>
</dbReference>
<reference evidence="1 2" key="1">
    <citation type="submission" date="2017-02" db="EMBL/GenBank/DDBJ databases">
        <title>Complete genome sequences of Mycobacterium kansasii strains isolated from rhesus macaques.</title>
        <authorList>
            <person name="Panda A."/>
            <person name="Nagaraj S."/>
            <person name="Zhao X."/>
            <person name="Tettelin H."/>
            <person name="Detolla L.J."/>
        </authorList>
    </citation>
    <scope>NUCLEOTIDE SEQUENCE [LARGE SCALE GENOMIC DNA]</scope>
    <source>
        <strain evidence="1 2">11-3813</strain>
    </source>
</reference>
<keyword evidence="1" id="KW-0808">Transferase</keyword>
<dbReference type="GO" id="GO:0016757">
    <property type="term" value="F:glycosyltransferase activity"/>
    <property type="evidence" value="ECO:0007669"/>
    <property type="project" value="UniProtKB-KW"/>
</dbReference>
<sequence length="79" mass="7870">MFVGLGVLVATAVFFAEARRRGAVNDQSLVAVTGALVGGQSACGCPGGRNTSMSGSTRPCCRPGNLGRGASWAASRAPT</sequence>
<name>A0A1V3XKL0_MYCKA</name>
<evidence type="ECO:0000313" key="1">
    <source>
        <dbReference type="EMBL" id="OOK79316.1"/>
    </source>
</evidence>
<keyword evidence="1" id="KW-0328">Glycosyltransferase</keyword>
<organism evidence="1 2">
    <name type="scientific">Mycobacterium kansasii</name>
    <dbReference type="NCBI Taxonomy" id="1768"/>
    <lineage>
        <taxon>Bacteria</taxon>
        <taxon>Bacillati</taxon>
        <taxon>Actinomycetota</taxon>
        <taxon>Actinomycetes</taxon>
        <taxon>Mycobacteriales</taxon>
        <taxon>Mycobacteriaceae</taxon>
        <taxon>Mycobacterium</taxon>
    </lineage>
</organism>
<dbReference type="AlphaFoldDB" id="A0A1V3XKL0"/>
<proteinExistence type="predicted"/>
<comment type="caution">
    <text evidence="1">The sequence shown here is derived from an EMBL/GenBank/DDBJ whole genome shotgun (WGS) entry which is preliminary data.</text>
</comment>
<protein>
    <submittedName>
        <fullName evidence="1">Prolipodiacylglyceryl transferase domain protein</fullName>
        <ecNumber evidence="1">2.4.99.-</ecNumber>
    </submittedName>
</protein>
<dbReference type="EC" id="2.4.99.-" evidence="1"/>
<evidence type="ECO:0000313" key="2">
    <source>
        <dbReference type="Proteomes" id="UP000189229"/>
    </source>
</evidence>
<accession>A0A1V3XKL0</accession>
<dbReference type="Proteomes" id="UP000189229">
    <property type="component" value="Unassembled WGS sequence"/>
</dbReference>